<proteinExistence type="predicted"/>
<dbReference type="HOGENOM" id="CLU_3326037_0_0_7"/>
<accession>W4LME7</accession>
<evidence type="ECO:0000313" key="3">
    <source>
        <dbReference type="Proteomes" id="UP000019141"/>
    </source>
</evidence>
<feature type="region of interest" description="Disordered" evidence="1">
    <location>
        <begin position="1"/>
        <end position="25"/>
    </location>
</feature>
<protein>
    <recommendedName>
        <fullName evidence="4">Ricin B lectin domain-containing protein</fullName>
    </recommendedName>
</protein>
<dbReference type="Proteomes" id="UP000019141">
    <property type="component" value="Unassembled WGS sequence"/>
</dbReference>
<sequence>MADDVIEAGKSNNMPHLTQEANYSGQHWRFEKTDLKVQ</sequence>
<evidence type="ECO:0000256" key="1">
    <source>
        <dbReference type="SAM" id="MobiDB-lite"/>
    </source>
</evidence>
<name>W4LME7_ENTF1</name>
<reference evidence="2 3" key="1">
    <citation type="journal article" date="2014" name="Nature">
        <title>An environmental bacterial taxon with a large and distinct metabolic repertoire.</title>
        <authorList>
            <person name="Wilson M.C."/>
            <person name="Mori T."/>
            <person name="Ruckert C."/>
            <person name="Uria A.R."/>
            <person name="Helf M.J."/>
            <person name="Takada K."/>
            <person name="Gernert C."/>
            <person name="Steffens U.A."/>
            <person name="Heycke N."/>
            <person name="Schmitt S."/>
            <person name="Rinke C."/>
            <person name="Helfrich E.J."/>
            <person name="Brachmann A.O."/>
            <person name="Gurgui C."/>
            <person name="Wakimoto T."/>
            <person name="Kracht M."/>
            <person name="Crusemann M."/>
            <person name="Hentschel U."/>
            <person name="Abe I."/>
            <person name="Matsunaga S."/>
            <person name="Kalinowski J."/>
            <person name="Takeyama H."/>
            <person name="Piel J."/>
        </authorList>
    </citation>
    <scope>NUCLEOTIDE SEQUENCE [LARGE SCALE GENOMIC DNA]</scope>
    <source>
        <strain evidence="3">TSY1</strain>
    </source>
</reference>
<evidence type="ECO:0008006" key="4">
    <source>
        <dbReference type="Google" id="ProtNLM"/>
    </source>
</evidence>
<gene>
    <name evidence="2" type="ORF">ETSY1_17120</name>
</gene>
<keyword evidence="3" id="KW-1185">Reference proteome</keyword>
<comment type="caution">
    <text evidence="2">The sequence shown here is derived from an EMBL/GenBank/DDBJ whole genome shotgun (WGS) entry which is preliminary data.</text>
</comment>
<dbReference type="EMBL" id="AZHW01000512">
    <property type="protein sequence ID" value="ETW98860.1"/>
    <property type="molecule type" value="Genomic_DNA"/>
</dbReference>
<evidence type="ECO:0000313" key="2">
    <source>
        <dbReference type="EMBL" id="ETW98860.1"/>
    </source>
</evidence>
<organism evidence="2 3">
    <name type="scientific">Entotheonella factor</name>
    <dbReference type="NCBI Taxonomy" id="1429438"/>
    <lineage>
        <taxon>Bacteria</taxon>
        <taxon>Pseudomonadati</taxon>
        <taxon>Nitrospinota/Tectimicrobiota group</taxon>
        <taxon>Candidatus Tectimicrobiota</taxon>
        <taxon>Candidatus Entotheonellia</taxon>
        <taxon>Candidatus Entotheonellales</taxon>
        <taxon>Candidatus Entotheonellaceae</taxon>
        <taxon>Candidatus Entotheonella</taxon>
    </lineage>
</organism>
<dbReference type="AlphaFoldDB" id="W4LME7"/>
<feature type="compositionally biased region" description="Polar residues" evidence="1">
    <location>
        <begin position="10"/>
        <end position="25"/>
    </location>
</feature>